<dbReference type="AlphaFoldDB" id="A0A1D3UQT2"/>
<organism evidence="1 2">
    <name type="scientific">Tannerella forsythia</name>
    <name type="common">Bacteroides forsythus</name>
    <dbReference type="NCBI Taxonomy" id="28112"/>
    <lineage>
        <taxon>Bacteria</taxon>
        <taxon>Pseudomonadati</taxon>
        <taxon>Bacteroidota</taxon>
        <taxon>Bacteroidia</taxon>
        <taxon>Bacteroidales</taxon>
        <taxon>Tannerellaceae</taxon>
        <taxon>Tannerella</taxon>
    </lineage>
</organism>
<evidence type="ECO:0000313" key="2">
    <source>
        <dbReference type="Proteomes" id="UP000182057"/>
    </source>
</evidence>
<gene>
    <name evidence="1" type="ORF">TFUB20_01755</name>
</gene>
<reference evidence="1 2" key="1">
    <citation type="submission" date="2016-09" db="EMBL/GenBank/DDBJ databases">
        <authorList>
            <person name="Capua I."/>
            <person name="De Benedictis P."/>
            <person name="Joannis T."/>
            <person name="Lombin L.H."/>
            <person name="Cattoli G."/>
        </authorList>
    </citation>
    <scope>NUCLEOTIDE SEQUENCE [LARGE SCALE GENOMIC DNA]</scope>
    <source>
        <strain evidence="1 2">UB20</strain>
    </source>
</reference>
<proteinExistence type="predicted"/>
<dbReference type="Proteomes" id="UP000182057">
    <property type="component" value="Unassembled WGS sequence"/>
</dbReference>
<dbReference type="EMBL" id="FMMM01000061">
    <property type="protein sequence ID" value="SCQ22562.1"/>
    <property type="molecule type" value="Genomic_DNA"/>
</dbReference>
<dbReference type="InterPro" id="IPR025632">
    <property type="entry name" value="DUF4290"/>
</dbReference>
<evidence type="ECO:0000313" key="1">
    <source>
        <dbReference type="EMBL" id="SCQ22562.1"/>
    </source>
</evidence>
<evidence type="ECO:0008006" key="3">
    <source>
        <dbReference type="Google" id="ProtNLM"/>
    </source>
</evidence>
<sequence length="212" mass="25409">MPPDYHIQLKMKYNTTEKRLALPEYGRHIQNMVDHCITIEDRDERNRCANAIISIMGNLFPHLRDVNDFKHILWDHLAIMSDFKLDVDYPYEIIKKENLYSRPPRIPYGDSRIRYRHYGKILEQMIRKTTERGNSPEKDVLVRMLANHMKKTFIVWNKDTVTDRKILSDLAELSDNLIVLNEENYRLIDNREVVQAQNRLQNQSKKPFRKSR</sequence>
<protein>
    <recommendedName>
        <fullName evidence="3">DUF4290 domain-containing protein</fullName>
    </recommendedName>
</protein>
<name>A0A1D3UQT2_TANFO</name>
<dbReference type="Pfam" id="PF14123">
    <property type="entry name" value="DUF4290"/>
    <property type="match status" value="1"/>
</dbReference>
<accession>A0A1D3UQT2</accession>